<protein>
    <submittedName>
        <fullName evidence="1">Uncharacterized protein</fullName>
    </submittedName>
</protein>
<sequence length="120" mass="14084">MNKPIFSEFFLSKFLYDFKLSTVPNIRRIKHLVESLIKEEKSGKFKSLKEEEVKSRFLTIFFGDILNFNYGNAHNWMFREEKKSITDATKPDAVLGYFYDDKKKGSGQSCSRIKGCQYKS</sequence>
<dbReference type="EMBL" id="PPEG02000017">
    <property type="protein sequence ID" value="PWN57931.1"/>
    <property type="molecule type" value="Genomic_DNA"/>
</dbReference>
<dbReference type="Proteomes" id="UP000236413">
    <property type="component" value="Unassembled WGS sequence"/>
</dbReference>
<evidence type="ECO:0000313" key="1">
    <source>
        <dbReference type="EMBL" id="PWN57931.1"/>
    </source>
</evidence>
<dbReference type="AlphaFoldDB" id="A0A316W9E6"/>
<gene>
    <name evidence="1" type="ORF">C1634_025385</name>
</gene>
<reference evidence="1 2" key="1">
    <citation type="submission" date="2018-04" db="EMBL/GenBank/DDBJ databases">
        <title>Chryseobacterium oncorhynchi 701B-08T from rainbow trout, and Chryseobacterium viscerum 687B-08T from diseased fish.</title>
        <authorList>
            <person name="Jeong J.-J."/>
            <person name="Lee Y.J."/>
            <person name="Pathiraja D."/>
            <person name="Park B."/>
            <person name="Choi I.-G."/>
            <person name="Kim K.D."/>
        </authorList>
    </citation>
    <scope>NUCLEOTIDE SEQUENCE [LARGE SCALE GENOMIC DNA]</scope>
    <source>
        <strain evidence="1 2">687B-08</strain>
    </source>
</reference>
<comment type="caution">
    <text evidence="1">The sequence shown here is derived from an EMBL/GenBank/DDBJ whole genome shotgun (WGS) entry which is preliminary data.</text>
</comment>
<name>A0A316W9E6_9FLAO</name>
<organism evidence="1 2">
    <name type="scientific">Chryseobacterium viscerum</name>
    <dbReference type="NCBI Taxonomy" id="1037377"/>
    <lineage>
        <taxon>Bacteria</taxon>
        <taxon>Pseudomonadati</taxon>
        <taxon>Bacteroidota</taxon>
        <taxon>Flavobacteriia</taxon>
        <taxon>Flavobacteriales</taxon>
        <taxon>Weeksellaceae</taxon>
        <taxon>Chryseobacterium group</taxon>
        <taxon>Chryseobacterium</taxon>
    </lineage>
</organism>
<accession>A0A316W9E6</accession>
<proteinExistence type="predicted"/>
<dbReference type="RefSeq" id="WP_109739365.1">
    <property type="nucleotide sequence ID" value="NZ_PPEG02000017.1"/>
</dbReference>
<evidence type="ECO:0000313" key="2">
    <source>
        <dbReference type="Proteomes" id="UP000236413"/>
    </source>
</evidence>